<keyword evidence="1" id="KW-1133">Transmembrane helix</keyword>
<feature type="transmembrane region" description="Helical" evidence="1">
    <location>
        <begin position="433"/>
        <end position="453"/>
    </location>
</feature>
<dbReference type="Proteomes" id="UP000001822">
    <property type="component" value="Chromosome"/>
</dbReference>
<dbReference type="EMBL" id="CP000383">
    <property type="protein sequence ID" value="ABG59946.1"/>
    <property type="molecule type" value="Genomic_DNA"/>
</dbReference>
<feature type="transmembrane region" description="Helical" evidence="1">
    <location>
        <begin position="136"/>
        <end position="157"/>
    </location>
</feature>
<dbReference type="KEGG" id="chu:CHU_2695"/>
<organism evidence="2 3">
    <name type="scientific">Cytophaga hutchinsonii (strain ATCC 33406 / DSM 1761 / CIP 103989 / NBRC 15051 / NCIMB 9469 / D465)</name>
    <dbReference type="NCBI Taxonomy" id="269798"/>
    <lineage>
        <taxon>Bacteria</taxon>
        <taxon>Pseudomonadati</taxon>
        <taxon>Bacteroidota</taxon>
        <taxon>Cytophagia</taxon>
        <taxon>Cytophagales</taxon>
        <taxon>Cytophagaceae</taxon>
        <taxon>Cytophaga</taxon>
    </lineage>
</organism>
<feature type="transmembrane region" description="Helical" evidence="1">
    <location>
        <begin position="20"/>
        <end position="36"/>
    </location>
</feature>
<gene>
    <name evidence="2" type="ordered locus">CHU_2695</name>
</gene>
<feature type="transmembrane region" description="Helical" evidence="1">
    <location>
        <begin position="465"/>
        <end position="486"/>
    </location>
</feature>
<keyword evidence="3" id="KW-1185">Reference proteome</keyword>
<feature type="transmembrane region" description="Helical" evidence="1">
    <location>
        <begin position="257"/>
        <end position="274"/>
    </location>
</feature>
<evidence type="ECO:0000313" key="3">
    <source>
        <dbReference type="Proteomes" id="UP000001822"/>
    </source>
</evidence>
<feature type="transmembrane region" description="Helical" evidence="1">
    <location>
        <begin position="102"/>
        <end position="124"/>
    </location>
</feature>
<feature type="transmembrane region" description="Helical" evidence="1">
    <location>
        <begin position="229"/>
        <end position="250"/>
    </location>
</feature>
<proteinExistence type="predicted"/>
<feature type="transmembrane region" description="Helical" evidence="1">
    <location>
        <begin position="326"/>
        <end position="341"/>
    </location>
</feature>
<feature type="transmembrane region" description="Helical" evidence="1">
    <location>
        <begin position="280"/>
        <end position="297"/>
    </location>
</feature>
<reference evidence="2 3" key="1">
    <citation type="journal article" date="2007" name="Appl. Environ. Microbiol.">
        <title>Genome sequence of the cellulolytic gliding bacterium Cytophaga hutchinsonii.</title>
        <authorList>
            <person name="Xie G."/>
            <person name="Bruce D.C."/>
            <person name="Challacombe J.F."/>
            <person name="Chertkov O."/>
            <person name="Detter J.C."/>
            <person name="Gilna P."/>
            <person name="Han C.S."/>
            <person name="Lucas S."/>
            <person name="Misra M."/>
            <person name="Myers G.L."/>
            <person name="Richardson P."/>
            <person name="Tapia R."/>
            <person name="Thayer N."/>
            <person name="Thompson L.S."/>
            <person name="Brettin T.S."/>
            <person name="Henrissat B."/>
            <person name="Wilson D.B."/>
            <person name="McBride M.J."/>
        </authorList>
    </citation>
    <scope>NUCLEOTIDE SEQUENCE [LARGE SCALE GENOMIC DNA]</scope>
    <source>
        <strain evidence="3">ATCC 33406 / DSM 1761 / CIP 103989 / NBRC 15051 / NCIMB 9469 / D465</strain>
    </source>
</reference>
<evidence type="ECO:0000256" key="1">
    <source>
        <dbReference type="SAM" id="Phobius"/>
    </source>
</evidence>
<sequence length="524" mass="61381">MMCSLNQHQSTSAKRLQIRFCLMLISHFWYCMHGIIKMKRPGNRYLKCWIPFRQKIMQSPGYGKNWASEWIQVLIVKADWNYTRCIVLIKNVYLVVLDFLSYVMHLFLLLLSSFLLGLICFVSYRQIAVDMRKSFLFLISYRFVFFCIQSILFYTVYQNQLDAVFYHTALVELFQDFKTHPSDLLIFLQGNYSDLHVSSWLQAYLSEEVRVAFFLKILSPFFLLSAADYYLLGAWLTLFGTLCFMPFLRLVRNEKTFTIWLLVLCVPSFTIWTVGVLKEAFVIPVLFFLYYLLHHIIQSKGKNVLYIVFFIGFILLVWYIKYYLVAVFLLVCFIYCAGTFIKINSTSILITAIVFVLLVIGLGHLHPALQWNVLPEVIYISYTLTCTKFVDAYACIPFDLDMSWNSIILNYPKAMLYAFFSPFPWQIHNVTSLVAALESYLFVGLFCMLLYNVAAKKITISKIEILTLVFVLFAGALLILASPNIGSFSRYRIFYLPFYVYILLKYSGIGYTILYLRFKNRIEK</sequence>
<dbReference type="AlphaFoldDB" id="A0A6N4SU20"/>
<feature type="transmembrane region" description="Helical" evidence="1">
    <location>
        <begin position="498"/>
        <end position="518"/>
    </location>
</feature>
<protein>
    <submittedName>
        <fullName evidence="2">Uncharacterized protein</fullName>
    </submittedName>
</protein>
<accession>A0A6N4SU20</accession>
<keyword evidence="1" id="KW-0472">Membrane</keyword>
<feature type="transmembrane region" description="Helical" evidence="1">
    <location>
        <begin position="348"/>
        <end position="365"/>
    </location>
</feature>
<feature type="transmembrane region" description="Helical" evidence="1">
    <location>
        <begin position="304"/>
        <end position="320"/>
    </location>
</feature>
<keyword evidence="1" id="KW-0812">Transmembrane</keyword>
<evidence type="ECO:0000313" key="2">
    <source>
        <dbReference type="EMBL" id="ABG59946.1"/>
    </source>
</evidence>
<name>A0A6N4SU20_CYTH3</name>